<sequence length="949" mass="106065">MATSADPRFGSPGLSQVCADLKWHRHVQPWQTAKELVYDRLMNPMSHGESTPTADKKPDMPRRLAQNWRVPQSSERLMEDPANSKILQRQPRAQTQMRAVLGLRCTTWRLSLVGRRPFSYEDTLAFRLHGPKPQAVVIHPVLTAGAAGWGKPWQQILWDAEEALGLARANRWDLLPGPNGEPAGGWDHEAFAAAEAEDLLRRQASGAWSAPEGWHLDRGEEESDDEYDIHEAAWKNGKVKRQWAETCIQKVRQIDPNTFFGKGKVTELALYLAENPCSYVFINTTLTPNQTRNLETVFNNAVAAGDANERREQGLAVPKGGSKASVEVIDRNRLVLEIFSLRARTPQAKVQVGLARLEYLKTRLTLGTKARLRETIKLLHEQVGPFKEVTGFKSDVEIQYHYEATPFETERTLLRIAQARMKKCLETEKRSRKLQRINREGVPTIGIVGYTNAGKTSLMNRLTDAGLRERDLLFQTLDTTMRRVKLPSGGHAIIADSIGFIQHLPHNLFAAFQTTLDEIVSCDVLLHVRDIAHPQRTMQKDIVLKTLRSAGMPESKLRSSVIEVWNKIDLLSSMSYVPPEAVPICAADGTGVEDLLHVLDAVIGAQLDKQRRTVKFPQELMPQVMAFLHKNGAVDQESLSIEEDGDSTTAKVCIDAVLPAVGWKRWEAEWRNLQQLDLDTAHVKTAGYPVYLDALSLAGESVQAPVQSGYGSRLQAEKLTTWRHSARWLRDTGASPMMFSAAVVLIGFVSCISEENRWEVMPPDHQSLQHLTFLEVLHAEQGLERGVEPRTDTTLRRMPSLANLPVQGPRIVLQALMSFELPDALTSKYEDDETLGIAAPLASLSCKADNQNVAVEVLKDGNDWATLATCQSAECKALVNFKWNVGTPSTSMRLIIWTTRRPITWSTMASQTANTASSQPYFIEMSLAGRDDGGKWWGKIREDTEGELC</sequence>
<dbReference type="PRINTS" id="PR00326">
    <property type="entry name" value="GTP1OBG"/>
</dbReference>
<organism evidence="6 7">
    <name type="scientific">Symbiodinium microadriaticum</name>
    <name type="common">Dinoflagellate</name>
    <name type="synonym">Zooxanthella microadriatica</name>
    <dbReference type="NCBI Taxonomy" id="2951"/>
    <lineage>
        <taxon>Eukaryota</taxon>
        <taxon>Sar</taxon>
        <taxon>Alveolata</taxon>
        <taxon>Dinophyceae</taxon>
        <taxon>Suessiales</taxon>
        <taxon>Symbiodiniaceae</taxon>
        <taxon>Symbiodinium</taxon>
    </lineage>
</organism>
<protein>
    <submittedName>
        <fullName evidence="6">GTPase HflX</fullName>
    </submittedName>
</protein>
<dbReference type="Pfam" id="PF13167">
    <property type="entry name" value="GTP-bdg_N"/>
    <property type="match status" value="1"/>
</dbReference>
<dbReference type="CDD" id="cd01878">
    <property type="entry name" value="HflX"/>
    <property type="match status" value="1"/>
</dbReference>
<dbReference type="PANTHER" id="PTHR10229">
    <property type="entry name" value="GTP-BINDING PROTEIN HFLX"/>
    <property type="match status" value="1"/>
</dbReference>
<dbReference type="PANTHER" id="PTHR10229:SF0">
    <property type="entry name" value="GTP-BINDING PROTEIN 6-RELATED"/>
    <property type="match status" value="1"/>
</dbReference>
<proteinExistence type="predicted"/>
<feature type="domain" description="Hflx-type G" evidence="5">
    <location>
        <begin position="443"/>
        <end position="607"/>
    </location>
</feature>
<keyword evidence="2" id="KW-0547">Nucleotide-binding</keyword>
<keyword evidence="4" id="KW-0342">GTP-binding</keyword>
<keyword evidence="1" id="KW-0479">Metal-binding</keyword>
<dbReference type="InterPro" id="IPR030394">
    <property type="entry name" value="G_HFLX_dom"/>
</dbReference>
<dbReference type="EMBL" id="LSRX01000638">
    <property type="protein sequence ID" value="OLP92017.1"/>
    <property type="molecule type" value="Genomic_DNA"/>
</dbReference>
<dbReference type="InterPro" id="IPR042108">
    <property type="entry name" value="GTPase_HflX_N_sf"/>
</dbReference>
<dbReference type="InterPro" id="IPR006073">
    <property type="entry name" value="GTP-bd"/>
</dbReference>
<dbReference type="InterPro" id="IPR016496">
    <property type="entry name" value="GTPase_HflX"/>
</dbReference>
<dbReference type="PROSITE" id="PS51705">
    <property type="entry name" value="G_HFLX"/>
    <property type="match status" value="1"/>
</dbReference>
<keyword evidence="3" id="KW-0460">Magnesium</keyword>
<dbReference type="GO" id="GO:0005525">
    <property type="term" value="F:GTP binding"/>
    <property type="evidence" value="ECO:0007669"/>
    <property type="project" value="UniProtKB-KW"/>
</dbReference>
<dbReference type="Gene3D" id="3.40.50.11060">
    <property type="entry name" value="GTPase HflX, N-terminal domain"/>
    <property type="match status" value="1"/>
</dbReference>
<dbReference type="AlphaFoldDB" id="A0A1Q9DA40"/>
<evidence type="ECO:0000259" key="5">
    <source>
        <dbReference type="PROSITE" id="PS51705"/>
    </source>
</evidence>
<accession>A0A1Q9DA40</accession>
<dbReference type="OrthoDB" id="10268034at2759"/>
<name>A0A1Q9DA40_SYMMI</name>
<evidence type="ECO:0000256" key="1">
    <source>
        <dbReference type="ARBA" id="ARBA00022723"/>
    </source>
</evidence>
<dbReference type="InterPro" id="IPR025121">
    <property type="entry name" value="GTPase_HflX_N"/>
</dbReference>
<dbReference type="GO" id="GO:0043022">
    <property type="term" value="F:ribosome binding"/>
    <property type="evidence" value="ECO:0007669"/>
    <property type="project" value="TreeGrafter"/>
</dbReference>
<reference evidence="6 7" key="1">
    <citation type="submission" date="2016-02" db="EMBL/GenBank/DDBJ databases">
        <title>Genome analysis of coral dinoflagellate symbionts highlights evolutionary adaptations to a symbiotic lifestyle.</title>
        <authorList>
            <person name="Aranda M."/>
            <person name="Li Y."/>
            <person name="Liew Y.J."/>
            <person name="Baumgarten S."/>
            <person name="Simakov O."/>
            <person name="Wilson M."/>
            <person name="Piel J."/>
            <person name="Ashoor H."/>
            <person name="Bougouffa S."/>
            <person name="Bajic V.B."/>
            <person name="Ryu T."/>
            <person name="Ravasi T."/>
            <person name="Bayer T."/>
            <person name="Micklem G."/>
            <person name="Kim H."/>
            <person name="Bhak J."/>
            <person name="Lajeunesse T.C."/>
            <person name="Voolstra C.R."/>
        </authorList>
    </citation>
    <scope>NUCLEOTIDE SEQUENCE [LARGE SCALE GENOMIC DNA]</scope>
    <source>
        <strain evidence="6 7">CCMP2467</strain>
    </source>
</reference>
<dbReference type="SUPFAM" id="SSF52540">
    <property type="entry name" value="P-loop containing nucleoside triphosphate hydrolases"/>
    <property type="match status" value="1"/>
</dbReference>
<dbReference type="Proteomes" id="UP000186817">
    <property type="component" value="Unassembled WGS sequence"/>
</dbReference>
<evidence type="ECO:0000256" key="4">
    <source>
        <dbReference type="ARBA" id="ARBA00023134"/>
    </source>
</evidence>
<evidence type="ECO:0000313" key="7">
    <source>
        <dbReference type="Proteomes" id="UP000186817"/>
    </source>
</evidence>
<evidence type="ECO:0000313" key="6">
    <source>
        <dbReference type="EMBL" id="OLP92017.1"/>
    </source>
</evidence>
<evidence type="ECO:0000256" key="3">
    <source>
        <dbReference type="ARBA" id="ARBA00022842"/>
    </source>
</evidence>
<gene>
    <name evidence="6" type="primary">hflX</name>
    <name evidence="6" type="ORF">AK812_SmicGene26213</name>
</gene>
<keyword evidence="7" id="KW-1185">Reference proteome</keyword>
<dbReference type="GO" id="GO:0046872">
    <property type="term" value="F:metal ion binding"/>
    <property type="evidence" value="ECO:0007669"/>
    <property type="project" value="UniProtKB-KW"/>
</dbReference>
<evidence type="ECO:0000256" key="2">
    <source>
        <dbReference type="ARBA" id="ARBA00022741"/>
    </source>
</evidence>
<dbReference type="InterPro" id="IPR027417">
    <property type="entry name" value="P-loop_NTPase"/>
</dbReference>
<comment type="caution">
    <text evidence="6">The sequence shown here is derived from an EMBL/GenBank/DDBJ whole genome shotgun (WGS) entry which is preliminary data.</text>
</comment>
<dbReference type="GO" id="GO:0005737">
    <property type="term" value="C:cytoplasm"/>
    <property type="evidence" value="ECO:0007669"/>
    <property type="project" value="TreeGrafter"/>
</dbReference>
<dbReference type="Gene3D" id="3.40.50.300">
    <property type="entry name" value="P-loop containing nucleotide triphosphate hydrolases"/>
    <property type="match status" value="1"/>
</dbReference>
<dbReference type="Pfam" id="PF01926">
    <property type="entry name" value="MMR_HSR1"/>
    <property type="match status" value="1"/>
</dbReference>